<gene>
    <name evidence="7" type="ORF">E4U92_11070</name>
</gene>
<dbReference type="InterPro" id="IPR036249">
    <property type="entry name" value="Thioredoxin-like_sf"/>
</dbReference>
<evidence type="ECO:0000313" key="7">
    <source>
        <dbReference type="EMBL" id="TKT09208.1"/>
    </source>
</evidence>
<dbReference type="EMBL" id="SZPR01000011">
    <property type="protein sequence ID" value="TKT09208.1"/>
    <property type="molecule type" value="Genomic_DNA"/>
</dbReference>
<protein>
    <recommendedName>
        <fullName evidence="6">Thioredoxin-like fold domain-containing protein</fullName>
    </recommendedName>
</protein>
<keyword evidence="2" id="KW-0732">Signal</keyword>
<keyword evidence="5" id="KW-0676">Redox-active center</keyword>
<evidence type="ECO:0000259" key="6">
    <source>
        <dbReference type="Pfam" id="PF13462"/>
    </source>
</evidence>
<comment type="similarity">
    <text evidence="1">Belongs to the thioredoxin family. DsbA subfamily.</text>
</comment>
<reference evidence="7 8" key="1">
    <citation type="submission" date="2019-04" db="EMBL/GenBank/DDBJ databases">
        <title>Streptomyces lasaliensis sp.nov., an Actinomycete isolated from soil which produces the polyether antibiotic lasalocid.</title>
        <authorList>
            <person name="Erwin G."/>
            <person name="Haber C."/>
        </authorList>
    </citation>
    <scope>NUCLEOTIDE SEQUENCE [LARGE SCALE GENOMIC DNA]</scope>
    <source>
        <strain evidence="7 8">DSM 40089</strain>
    </source>
</reference>
<dbReference type="Proteomes" id="UP000308632">
    <property type="component" value="Unassembled WGS sequence"/>
</dbReference>
<name>A0A4U5X2F9_STRGB</name>
<comment type="caution">
    <text evidence="7">The sequence shown here is derived from an EMBL/GenBank/DDBJ whole genome shotgun (WGS) entry which is preliminary data.</text>
</comment>
<dbReference type="AlphaFoldDB" id="A0A4U5X2F9"/>
<dbReference type="CDD" id="cd02972">
    <property type="entry name" value="DsbA_family"/>
    <property type="match status" value="1"/>
</dbReference>
<dbReference type="SUPFAM" id="SSF52833">
    <property type="entry name" value="Thioredoxin-like"/>
    <property type="match status" value="1"/>
</dbReference>
<evidence type="ECO:0000256" key="3">
    <source>
        <dbReference type="ARBA" id="ARBA00023002"/>
    </source>
</evidence>
<accession>A0A4U5X2F9</accession>
<dbReference type="Gene3D" id="3.40.30.10">
    <property type="entry name" value="Glutaredoxin"/>
    <property type="match status" value="1"/>
</dbReference>
<evidence type="ECO:0000256" key="4">
    <source>
        <dbReference type="ARBA" id="ARBA00023157"/>
    </source>
</evidence>
<keyword evidence="3" id="KW-0560">Oxidoreductase</keyword>
<evidence type="ECO:0000256" key="1">
    <source>
        <dbReference type="ARBA" id="ARBA00005791"/>
    </source>
</evidence>
<dbReference type="PANTHER" id="PTHR13887:SF14">
    <property type="entry name" value="DISULFIDE BOND FORMATION PROTEIN D"/>
    <property type="match status" value="1"/>
</dbReference>
<sequence>MVGLVAAVSGCKARAVDDGAGYPGDEPAYARTADVPERVEPDGVTVLVGDPRARVTVHLFEDPRCPYCRQFETSGGGPVLAKRVLTHEVKVEYTLASFLDGRLGGGGSKRAVNALRAALDAGKFAEYHTVLYLDQPAEEVDGFTDARLLELASEVDGLRTPSFDAAVRTMKYRHFVDASEASFAAAGHYGGHEGPGTPTAEVNGHRIPAEQSAILYQGDVFDQFLTSVIDDAA</sequence>
<evidence type="ECO:0000313" key="8">
    <source>
        <dbReference type="Proteomes" id="UP000308632"/>
    </source>
</evidence>
<proteinExistence type="inferred from homology"/>
<dbReference type="GO" id="GO:0016491">
    <property type="term" value="F:oxidoreductase activity"/>
    <property type="evidence" value="ECO:0007669"/>
    <property type="project" value="UniProtKB-KW"/>
</dbReference>
<evidence type="ECO:0000256" key="2">
    <source>
        <dbReference type="ARBA" id="ARBA00022729"/>
    </source>
</evidence>
<organism evidence="7 8">
    <name type="scientific">Streptomyces galbus</name>
    <dbReference type="NCBI Taxonomy" id="33898"/>
    <lineage>
        <taxon>Bacteria</taxon>
        <taxon>Bacillati</taxon>
        <taxon>Actinomycetota</taxon>
        <taxon>Actinomycetes</taxon>
        <taxon>Kitasatosporales</taxon>
        <taxon>Streptomycetaceae</taxon>
        <taxon>Streptomyces</taxon>
    </lineage>
</organism>
<feature type="domain" description="Thioredoxin-like fold" evidence="6">
    <location>
        <begin position="45"/>
        <end position="211"/>
    </location>
</feature>
<dbReference type="Pfam" id="PF13462">
    <property type="entry name" value="Thioredoxin_4"/>
    <property type="match status" value="1"/>
</dbReference>
<dbReference type="PANTHER" id="PTHR13887">
    <property type="entry name" value="GLUTATHIONE S-TRANSFERASE KAPPA"/>
    <property type="match status" value="1"/>
</dbReference>
<evidence type="ECO:0000256" key="5">
    <source>
        <dbReference type="ARBA" id="ARBA00023284"/>
    </source>
</evidence>
<keyword evidence="4" id="KW-1015">Disulfide bond</keyword>
<dbReference type="InterPro" id="IPR012336">
    <property type="entry name" value="Thioredoxin-like_fold"/>
</dbReference>